<organism evidence="2 3">
    <name type="scientific">Megasphaera hominis</name>
    <dbReference type="NCBI Taxonomy" id="159836"/>
    <lineage>
        <taxon>Bacteria</taxon>
        <taxon>Bacillati</taxon>
        <taxon>Bacillota</taxon>
        <taxon>Negativicutes</taxon>
        <taxon>Veillonellales</taxon>
        <taxon>Veillonellaceae</taxon>
        <taxon>Megasphaera</taxon>
    </lineage>
</organism>
<dbReference type="SUPFAM" id="SSF53448">
    <property type="entry name" value="Nucleotide-diphospho-sugar transferases"/>
    <property type="match status" value="1"/>
</dbReference>
<gene>
    <name evidence="2" type="ORF">H8J70_11185</name>
</gene>
<comment type="caution">
    <text evidence="2">The sequence shown here is derived from an EMBL/GenBank/DDBJ whole genome shotgun (WGS) entry which is preliminary data.</text>
</comment>
<dbReference type="EMBL" id="JACOGK010000042">
    <property type="protein sequence ID" value="MBC3537803.1"/>
    <property type="molecule type" value="Genomic_DNA"/>
</dbReference>
<dbReference type="Pfam" id="PF01501">
    <property type="entry name" value="Glyco_transf_8"/>
    <property type="match status" value="1"/>
</dbReference>
<dbReference type="Proteomes" id="UP000606870">
    <property type="component" value="Unassembled WGS sequence"/>
</dbReference>
<dbReference type="InterPro" id="IPR029044">
    <property type="entry name" value="Nucleotide-diphossugar_trans"/>
</dbReference>
<evidence type="ECO:0000256" key="1">
    <source>
        <dbReference type="SAM" id="Phobius"/>
    </source>
</evidence>
<evidence type="ECO:0000313" key="2">
    <source>
        <dbReference type="EMBL" id="MBC3537803.1"/>
    </source>
</evidence>
<proteinExistence type="predicted"/>
<dbReference type="Gene3D" id="3.90.550.10">
    <property type="entry name" value="Spore Coat Polysaccharide Biosynthesis Protein SpsA, Chain A"/>
    <property type="match status" value="1"/>
</dbReference>
<keyword evidence="1" id="KW-0812">Transmembrane</keyword>
<accession>A0ABR6VL39</accession>
<reference evidence="2 3" key="1">
    <citation type="submission" date="2020-08" db="EMBL/GenBank/DDBJ databases">
        <authorList>
            <person name="Liu C."/>
            <person name="Sun Q."/>
        </authorList>
    </citation>
    <scope>NUCLEOTIDE SEQUENCE [LARGE SCALE GENOMIC DNA]</scope>
    <source>
        <strain evidence="2 3">NSJ-59</strain>
    </source>
</reference>
<protein>
    <submittedName>
        <fullName evidence="2">Uncharacterized protein</fullName>
    </submittedName>
</protein>
<keyword evidence="1" id="KW-0472">Membrane</keyword>
<evidence type="ECO:0000313" key="3">
    <source>
        <dbReference type="Proteomes" id="UP000606870"/>
    </source>
</evidence>
<feature type="transmembrane region" description="Helical" evidence="1">
    <location>
        <begin position="6"/>
        <end position="23"/>
    </location>
</feature>
<dbReference type="InterPro" id="IPR002495">
    <property type="entry name" value="Glyco_trans_8"/>
</dbReference>
<keyword evidence="1" id="KW-1133">Transmembrane helix</keyword>
<name>A0ABR6VL39_9FIRM</name>
<sequence>MLKTHSNFSLIMGCIGVLEYYFNAGVMLMNLKKIWETLDLYEEGLHLLKPHPNLSFADQDVLNILFQKKMKHLSQKFNQQINLFDETLDFSVLKQLAIFHFSGMVKAWFAPQAEVQELYHFYMAKRAYVQSVEDMVHIMSSATNLYKEKVDLKQLLLHFDSDRGIVLKIILGMKLILPEAFYWIVLS</sequence>
<keyword evidence="3" id="KW-1185">Reference proteome</keyword>